<dbReference type="PANTHER" id="PTHR11404">
    <property type="entry name" value="SUPEROXIDE DISMUTASE 2"/>
    <property type="match status" value="1"/>
</dbReference>
<dbReference type="PRINTS" id="PR01703">
    <property type="entry name" value="MNSODISMTASE"/>
</dbReference>
<keyword evidence="5" id="KW-0560">Oxidoreductase</keyword>
<dbReference type="InterPro" id="IPR036324">
    <property type="entry name" value="Mn/Fe_SOD_N_sf"/>
</dbReference>
<dbReference type="Pfam" id="PF02777">
    <property type="entry name" value="Sod_Fe_C"/>
    <property type="match status" value="1"/>
</dbReference>
<keyword evidence="11" id="KW-1185">Reference proteome</keyword>
<dbReference type="GO" id="GO:0046872">
    <property type="term" value="F:metal ion binding"/>
    <property type="evidence" value="ECO:0007669"/>
    <property type="project" value="UniProtKB-KW"/>
</dbReference>
<accession>A0A5B7EID8</accession>
<comment type="caution">
    <text evidence="10">The sequence shown here is derived from an EMBL/GenBank/DDBJ whole genome shotgun (WGS) entry which is preliminary data.</text>
</comment>
<evidence type="ECO:0000256" key="2">
    <source>
        <dbReference type="ARBA" id="ARBA00008714"/>
    </source>
</evidence>
<comment type="function">
    <text evidence="1">Destroys superoxide anion radicals which are normally produced within the cells and which are toxic to biological systems.</text>
</comment>
<dbReference type="AlphaFoldDB" id="A0A5B7EID8"/>
<dbReference type="InterPro" id="IPR050265">
    <property type="entry name" value="Fe/Mn_Superoxide_Dismutase"/>
</dbReference>
<dbReference type="Pfam" id="PF00081">
    <property type="entry name" value="Sod_Fe_N"/>
    <property type="match status" value="1"/>
</dbReference>
<evidence type="ECO:0000256" key="4">
    <source>
        <dbReference type="ARBA" id="ARBA00022723"/>
    </source>
</evidence>
<dbReference type="InterPro" id="IPR036314">
    <property type="entry name" value="SOD_C_sf"/>
</dbReference>
<comment type="similarity">
    <text evidence="2">Belongs to the iron/manganese superoxide dismutase family.</text>
</comment>
<dbReference type="InterPro" id="IPR019831">
    <property type="entry name" value="Mn/Fe_SOD_N"/>
</dbReference>
<feature type="domain" description="Manganese/iron superoxide dismutase C-terminal" evidence="9">
    <location>
        <begin position="529"/>
        <end position="587"/>
    </location>
</feature>
<reference evidence="10 11" key="1">
    <citation type="submission" date="2019-05" db="EMBL/GenBank/DDBJ databases">
        <title>Another draft genome of Portunus trituberculatus and its Hox gene families provides insights of decapod evolution.</title>
        <authorList>
            <person name="Jeong J.-H."/>
            <person name="Song I."/>
            <person name="Kim S."/>
            <person name="Choi T."/>
            <person name="Kim D."/>
            <person name="Ryu S."/>
            <person name="Kim W."/>
        </authorList>
    </citation>
    <scope>NUCLEOTIDE SEQUENCE [LARGE SCALE GENOMIC DNA]</scope>
    <source>
        <tissue evidence="10">Muscle</tissue>
    </source>
</reference>
<keyword evidence="6" id="KW-0464">Manganese</keyword>
<dbReference type="Gene3D" id="3.55.40.20">
    <property type="entry name" value="Iron/manganese superoxide dismutase, C-terminal domain"/>
    <property type="match status" value="1"/>
</dbReference>
<evidence type="ECO:0000256" key="3">
    <source>
        <dbReference type="ARBA" id="ARBA00012682"/>
    </source>
</evidence>
<sequence length="640" mass="69366">MHSLLIVEGAGEERGAHSLPPLKYDYSALEPHICTTIMQIHHTKHHQGYINNLKAAVEKFQVYVKDAEKRSAKEKKWAKLSDGSSEKRSCWQEPAFEAPWASRFVVVEPDLAAVKGSIGQLSAVLLPLASGSAFSRFADGRASVRLPPQVLPWPVDVGTDPGGTVVSQAAATGWSSFSEEVDEVFDDIPLGETGVKCTSGTSRPGPTPLVLPRYPLALEVRRIPWGISNPASAKLALPRSLLMAWLPQLGVSGLRLVGPLVPDALRQLCLLGFRPLLLLRDPPLSSTPVECPAYREGLDCHSALEAVVSEMLIEGAIEPVVNWAKSDLSPSQRKQFLGMVLDSQSLGLPVARLGQPVSGSCPTVSASQGSTSVPLEVFAGTSCIPSMVSARQAPADVGSAAFVLIRRVLVRVRELRAVCMTLVASLWPQGDWFPLLLELLMDSPLILPMWRSLLRQPHHPLFHGSPEKLHLHAWRLSSVSSDCELAEAEKANDIAAINALFPAMKFNGGGHLNHTIFWTNMAPEAGGEPTGDIAEAINKDFGSFQSFKEKFSGVSVAVKGSGWGWLGYCPKDDKLAIASCQNQDPLQLTHGEMSFNTLPCDTLLSVLLVLTGSKLLFWQVSKDWPQTRRRLTAASSCDPF</sequence>
<name>A0A5B7EID8_PORTR</name>
<gene>
    <name evidence="10" type="primary">SODM_0</name>
    <name evidence="10" type="ORF">E2C01_026471</name>
</gene>
<dbReference type="SUPFAM" id="SSF54719">
    <property type="entry name" value="Fe,Mn superoxide dismutase (SOD), C-terminal domain"/>
    <property type="match status" value="1"/>
</dbReference>
<evidence type="ECO:0000256" key="1">
    <source>
        <dbReference type="ARBA" id="ARBA00002170"/>
    </source>
</evidence>
<feature type="domain" description="Manganese/iron superoxide dismutase N-terminal" evidence="8">
    <location>
        <begin position="17"/>
        <end position="75"/>
    </location>
</feature>
<evidence type="ECO:0000259" key="9">
    <source>
        <dbReference type="Pfam" id="PF02777"/>
    </source>
</evidence>
<organism evidence="10 11">
    <name type="scientific">Portunus trituberculatus</name>
    <name type="common">Swimming crab</name>
    <name type="synonym">Neptunus trituberculatus</name>
    <dbReference type="NCBI Taxonomy" id="210409"/>
    <lineage>
        <taxon>Eukaryota</taxon>
        <taxon>Metazoa</taxon>
        <taxon>Ecdysozoa</taxon>
        <taxon>Arthropoda</taxon>
        <taxon>Crustacea</taxon>
        <taxon>Multicrustacea</taxon>
        <taxon>Malacostraca</taxon>
        <taxon>Eumalacostraca</taxon>
        <taxon>Eucarida</taxon>
        <taxon>Decapoda</taxon>
        <taxon>Pleocyemata</taxon>
        <taxon>Brachyura</taxon>
        <taxon>Eubrachyura</taxon>
        <taxon>Portunoidea</taxon>
        <taxon>Portunidae</taxon>
        <taxon>Portuninae</taxon>
        <taxon>Portunus</taxon>
    </lineage>
</organism>
<dbReference type="EC" id="1.15.1.1" evidence="3"/>
<dbReference type="SUPFAM" id="SSF46609">
    <property type="entry name" value="Fe,Mn superoxide dismutase (SOD), N-terminal domain"/>
    <property type="match status" value="2"/>
</dbReference>
<dbReference type="Gene3D" id="1.10.287.990">
    <property type="entry name" value="Fe,Mn superoxide dismutase (SOD) domain"/>
    <property type="match status" value="2"/>
</dbReference>
<proteinExistence type="inferred from homology"/>
<comment type="catalytic activity">
    <reaction evidence="7">
        <text>2 superoxide + 2 H(+) = H2O2 + O2</text>
        <dbReference type="Rhea" id="RHEA:20696"/>
        <dbReference type="ChEBI" id="CHEBI:15378"/>
        <dbReference type="ChEBI" id="CHEBI:15379"/>
        <dbReference type="ChEBI" id="CHEBI:16240"/>
        <dbReference type="ChEBI" id="CHEBI:18421"/>
        <dbReference type="EC" id="1.15.1.1"/>
    </reaction>
</comment>
<evidence type="ECO:0000259" key="8">
    <source>
        <dbReference type="Pfam" id="PF00081"/>
    </source>
</evidence>
<keyword evidence="4" id="KW-0479">Metal-binding</keyword>
<evidence type="ECO:0000313" key="11">
    <source>
        <dbReference type="Proteomes" id="UP000324222"/>
    </source>
</evidence>
<dbReference type="InterPro" id="IPR001189">
    <property type="entry name" value="Mn/Fe_SOD"/>
</dbReference>
<dbReference type="EMBL" id="VSRR010002766">
    <property type="protein sequence ID" value="MPC33128.1"/>
    <property type="molecule type" value="Genomic_DNA"/>
</dbReference>
<dbReference type="PANTHER" id="PTHR11404:SF6">
    <property type="entry name" value="SUPEROXIDE DISMUTASE [MN], MITOCHONDRIAL"/>
    <property type="match status" value="1"/>
</dbReference>
<dbReference type="InterPro" id="IPR019832">
    <property type="entry name" value="Mn/Fe_SOD_C"/>
</dbReference>
<evidence type="ECO:0000256" key="6">
    <source>
        <dbReference type="ARBA" id="ARBA00023211"/>
    </source>
</evidence>
<evidence type="ECO:0000256" key="7">
    <source>
        <dbReference type="ARBA" id="ARBA00049204"/>
    </source>
</evidence>
<protein>
    <recommendedName>
        <fullName evidence="3">superoxide dismutase</fullName>
        <ecNumber evidence="3">1.15.1.1</ecNumber>
    </recommendedName>
</protein>
<evidence type="ECO:0000313" key="10">
    <source>
        <dbReference type="EMBL" id="MPC33128.1"/>
    </source>
</evidence>
<dbReference type="Proteomes" id="UP000324222">
    <property type="component" value="Unassembled WGS sequence"/>
</dbReference>
<dbReference type="GO" id="GO:0004784">
    <property type="term" value="F:superoxide dismutase activity"/>
    <property type="evidence" value="ECO:0007669"/>
    <property type="project" value="UniProtKB-EC"/>
</dbReference>
<dbReference type="OrthoDB" id="239262at2759"/>
<evidence type="ECO:0000256" key="5">
    <source>
        <dbReference type="ARBA" id="ARBA00023002"/>
    </source>
</evidence>